<evidence type="ECO:0000256" key="2">
    <source>
        <dbReference type="ARBA" id="ARBA00022617"/>
    </source>
</evidence>
<feature type="binding site" description="covalent" evidence="8">
    <location>
        <position position="223"/>
    </location>
    <ligand>
        <name>heme c</name>
        <dbReference type="ChEBI" id="CHEBI:61717"/>
        <label>2</label>
    </ligand>
</feature>
<accession>A0A7G5IG31</accession>
<keyword evidence="2 8" id="KW-0349">Heme</keyword>
<dbReference type="InterPro" id="IPR026259">
    <property type="entry name" value="MauG/Cytc_peroxidase"/>
</dbReference>
<reference evidence="11 12" key="1">
    <citation type="submission" date="2020-07" db="EMBL/GenBank/DDBJ databases">
        <title>Complete genome sequence for Sandaracinobacter sp. M6.</title>
        <authorList>
            <person name="Tang Y."/>
            <person name="Liu Q."/>
            <person name="Guo Z."/>
            <person name="Lei P."/>
            <person name="Huang B."/>
        </authorList>
    </citation>
    <scope>NUCLEOTIDE SEQUENCE [LARGE SCALE GENOMIC DNA]</scope>
    <source>
        <strain evidence="11 12">M6</strain>
    </source>
</reference>
<proteinExistence type="predicted"/>
<dbReference type="PIRSF" id="PIRSF000294">
    <property type="entry name" value="Cytochrome-c_peroxidase"/>
    <property type="match status" value="1"/>
</dbReference>
<evidence type="ECO:0000256" key="7">
    <source>
        <dbReference type="ARBA" id="ARBA00023004"/>
    </source>
</evidence>
<protein>
    <submittedName>
        <fullName evidence="11">C-type cytochrome</fullName>
    </submittedName>
</protein>
<keyword evidence="6" id="KW-0560">Oxidoreductase</keyword>
<comment type="PTM">
    <text evidence="8">Binds 2 heme groups per subunit.</text>
</comment>
<name>A0A7G5IG31_9SPHN</name>
<evidence type="ECO:0000256" key="5">
    <source>
        <dbReference type="ARBA" id="ARBA00022764"/>
    </source>
</evidence>
<dbReference type="PANTHER" id="PTHR30600">
    <property type="entry name" value="CYTOCHROME C PEROXIDASE-RELATED"/>
    <property type="match status" value="1"/>
</dbReference>
<feature type="domain" description="Cytochrome c" evidence="10">
    <location>
        <begin position="52"/>
        <end position="153"/>
    </location>
</feature>
<evidence type="ECO:0000313" key="11">
    <source>
        <dbReference type="EMBL" id="QMW22323.1"/>
    </source>
</evidence>
<dbReference type="Proteomes" id="UP000515292">
    <property type="component" value="Chromosome"/>
</dbReference>
<keyword evidence="5" id="KW-0574">Periplasm</keyword>
<feature type="binding site" description="covalent" evidence="8">
    <location>
        <position position="74"/>
    </location>
    <ligand>
        <name>heme c</name>
        <dbReference type="ChEBI" id="CHEBI:61717"/>
        <label>1</label>
    </ligand>
</feature>
<dbReference type="GO" id="GO:0009055">
    <property type="term" value="F:electron transfer activity"/>
    <property type="evidence" value="ECO:0007669"/>
    <property type="project" value="InterPro"/>
</dbReference>
<feature type="binding site" description="covalent" evidence="8">
    <location>
        <position position="220"/>
    </location>
    <ligand>
        <name>heme c</name>
        <dbReference type="ChEBI" id="CHEBI:61717"/>
        <label>2</label>
    </ligand>
</feature>
<keyword evidence="4" id="KW-0732">Signal</keyword>
<evidence type="ECO:0000256" key="8">
    <source>
        <dbReference type="PIRSR" id="PIRSR000294-1"/>
    </source>
</evidence>
<dbReference type="SUPFAM" id="SSF46626">
    <property type="entry name" value="Cytochrome c"/>
    <property type="match status" value="2"/>
</dbReference>
<dbReference type="PROSITE" id="PS51007">
    <property type="entry name" value="CYTC"/>
    <property type="match status" value="2"/>
</dbReference>
<evidence type="ECO:0000256" key="1">
    <source>
        <dbReference type="ARBA" id="ARBA00004418"/>
    </source>
</evidence>
<dbReference type="EMBL" id="CP059851">
    <property type="protein sequence ID" value="QMW22323.1"/>
    <property type="molecule type" value="Genomic_DNA"/>
</dbReference>
<keyword evidence="12" id="KW-1185">Reference proteome</keyword>
<feature type="binding site" description="axial binding residue" evidence="9">
    <location>
        <position position="78"/>
    </location>
    <ligand>
        <name>heme c</name>
        <dbReference type="ChEBI" id="CHEBI:61717"/>
        <label>1</label>
    </ligand>
    <ligandPart>
        <name>Fe</name>
        <dbReference type="ChEBI" id="CHEBI:18248"/>
    </ligandPart>
</feature>
<gene>
    <name evidence="11" type="ORF">H3309_13315</name>
</gene>
<dbReference type="AlphaFoldDB" id="A0A7G5IG31"/>
<dbReference type="GO" id="GO:0020037">
    <property type="term" value="F:heme binding"/>
    <property type="evidence" value="ECO:0007669"/>
    <property type="project" value="InterPro"/>
</dbReference>
<evidence type="ECO:0000313" key="12">
    <source>
        <dbReference type="Proteomes" id="UP000515292"/>
    </source>
</evidence>
<dbReference type="InterPro" id="IPR051395">
    <property type="entry name" value="Cytochrome_c_Peroxidase/MauG"/>
</dbReference>
<dbReference type="GO" id="GO:0004130">
    <property type="term" value="F:cytochrome-c peroxidase activity"/>
    <property type="evidence" value="ECO:0007669"/>
    <property type="project" value="TreeGrafter"/>
</dbReference>
<dbReference type="Gene3D" id="1.10.760.10">
    <property type="entry name" value="Cytochrome c-like domain"/>
    <property type="match status" value="2"/>
</dbReference>
<evidence type="ECO:0000256" key="6">
    <source>
        <dbReference type="ARBA" id="ARBA00023002"/>
    </source>
</evidence>
<organism evidence="11 12">
    <name type="scientific">Sandaracinobacteroides saxicola</name>
    <dbReference type="NCBI Taxonomy" id="2759707"/>
    <lineage>
        <taxon>Bacteria</taxon>
        <taxon>Pseudomonadati</taxon>
        <taxon>Pseudomonadota</taxon>
        <taxon>Alphaproteobacteria</taxon>
        <taxon>Sphingomonadales</taxon>
        <taxon>Sphingosinicellaceae</taxon>
        <taxon>Sandaracinobacteroides</taxon>
    </lineage>
</organism>
<evidence type="ECO:0000256" key="4">
    <source>
        <dbReference type="ARBA" id="ARBA00022729"/>
    </source>
</evidence>
<comment type="subcellular location">
    <subcellularLocation>
        <location evidence="1">Periplasm</location>
    </subcellularLocation>
</comment>
<evidence type="ECO:0000256" key="3">
    <source>
        <dbReference type="ARBA" id="ARBA00022723"/>
    </source>
</evidence>
<comment type="cofactor">
    <cofactor evidence="8">
        <name>heme</name>
        <dbReference type="ChEBI" id="CHEBI:30413"/>
    </cofactor>
    <text evidence="8">Binds 2 heme groups.</text>
</comment>
<sequence>MRKMESTGRRFARGIAAILLPTLVAACVRYDGGPVALSSFALPAPADVVDDARVALGRKLFFDVRLSGANTMSCASCHQPDRGFEDGRPVAVGSGGRAGKRATPTLLGIGASPRLMWDGRVASLEAQALMPIANPLEMDQDLEALLTELAADPGMRGAFASAFPAQPKVSRRSIALALAAYQRTIAPRPTRFDSFVAGKGSALSGAEQRGFALFTGKAGCVRCHSGPLLTDGRLHDIGLPDTGQGLRFKTPTLRGIAGRAPYMHDGSLPTLAAAIAHYADHPARRRGVPAATPLHPGERADLLAFLRAL</sequence>
<feature type="binding site" description="axial binding residue" evidence="9">
    <location>
        <position position="224"/>
    </location>
    <ligand>
        <name>heme c</name>
        <dbReference type="ChEBI" id="CHEBI:61717"/>
        <label>2</label>
    </ligand>
    <ligandPart>
        <name>Fe</name>
        <dbReference type="ChEBI" id="CHEBI:18248"/>
    </ligandPart>
</feature>
<dbReference type="Pfam" id="PF03150">
    <property type="entry name" value="CCP_MauG"/>
    <property type="match status" value="1"/>
</dbReference>
<dbReference type="Pfam" id="PF00034">
    <property type="entry name" value="Cytochrom_C"/>
    <property type="match status" value="1"/>
</dbReference>
<dbReference type="KEGG" id="sand:H3309_13315"/>
<dbReference type="PROSITE" id="PS51257">
    <property type="entry name" value="PROKAR_LIPOPROTEIN"/>
    <property type="match status" value="1"/>
</dbReference>
<dbReference type="RefSeq" id="WP_182295168.1">
    <property type="nucleotide sequence ID" value="NZ_CP059851.1"/>
</dbReference>
<dbReference type="GO" id="GO:0046872">
    <property type="term" value="F:metal ion binding"/>
    <property type="evidence" value="ECO:0007669"/>
    <property type="project" value="UniProtKB-KW"/>
</dbReference>
<dbReference type="PANTHER" id="PTHR30600:SF10">
    <property type="entry name" value="BLL6722 PROTEIN"/>
    <property type="match status" value="1"/>
</dbReference>
<keyword evidence="3 9" id="KW-0479">Metal-binding</keyword>
<dbReference type="InterPro" id="IPR036909">
    <property type="entry name" value="Cyt_c-like_dom_sf"/>
</dbReference>
<dbReference type="InterPro" id="IPR004852">
    <property type="entry name" value="Di-haem_cyt_c_peroxidsae"/>
</dbReference>
<dbReference type="InterPro" id="IPR009056">
    <property type="entry name" value="Cyt_c-like_dom"/>
</dbReference>
<evidence type="ECO:0000259" key="10">
    <source>
        <dbReference type="PROSITE" id="PS51007"/>
    </source>
</evidence>
<evidence type="ECO:0000256" key="9">
    <source>
        <dbReference type="PIRSR" id="PIRSR000294-2"/>
    </source>
</evidence>
<feature type="domain" description="Cytochrome c" evidence="10">
    <location>
        <begin position="205"/>
        <end position="309"/>
    </location>
</feature>
<dbReference type="GO" id="GO:0042597">
    <property type="term" value="C:periplasmic space"/>
    <property type="evidence" value="ECO:0007669"/>
    <property type="project" value="UniProtKB-SubCell"/>
</dbReference>
<feature type="binding site" description="covalent" evidence="8">
    <location>
        <position position="77"/>
    </location>
    <ligand>
        <name>heme c</name>
        <dbReference type="ChEBI" id="CHEBI:61717"/>
        <label>1</label>
    </ligand>
</feature>
<keyword evidence="7 9" id="KW-0408">Iron</keyword>